<dbReference type="Pfam" id="PF00152">
    <property type="entry name" value="tRNA-synt_2"/>
    <property type="match status" value="1"/>
</dbReference>
<evidence type="ECO:0000313" key="9">
    <source>
        <dbReference type="EMBL" id="AYV77926.1"/>
    </source>
</evidence>
<dbReference type="InterPro" id="IPR012340">
    <property type="entry name" value="NA-bd_OB-fold"/>
</dbReference>
<protein>
    <recommendedName>
        <fullName evidence="2">asparagine--tRNA ligase</fullName>
        <ecNumber evidence="2">6.1.1.22</ecNumber>
    </recommendedName>
</protein>
<dbReference type="SUPFAM" id="SSF55681">
    <property type="entry name" value="Class II aaRS and biotin synthetases"/>
    <property type="match status" value="1"/>
</dbReference>
<evidence type="ECO:0000259" key="8">
    <source>
        <dbReference type="PROSITE" id="PS50862"/>
    </source>
</evidence>
<keyword evidence="6" id="KW-0648">Protein biosynthesis</keyword>
<dbReference type="InterPro" id="IPR004522">
    <property type="entry name" value="Asn-tRNA-ligase"/>
</dbReference>
<dbReference type="NCBIfam" id="TIGR00457">
    <property type="entry name" value="asnS"/>
    <property type="match status" value="1"/>
</dbReference>
<feature type="domain" description="Aminoacyl-transfer RNA synthetases class-II family profile" evidence="8">
    <location>
        <begin position="244"/>
        <end position="482"/>
    </location>
</feature>
<dbReference type="PROSITE" id="PS50862">
    <property type="entry name" value="AA_TRNA_LIGASE_II"/>
    <property type="match status" value="1"/>
</dbReference>
<proteinExistence type="inferred from homology"/>
<dbReference type="PANTHER" id="PTHR22594">
    <property type="entry name" value="ASPARTYL/LYSYL-TRNA SYNTHETASE"/>
    <property type="match status" value="1"/>
</dbReference>
<keyword evidence="7 9" id="KW-0030">Aminoacyl-tRNA synthetase</keyword>
<keyword evidence="5" id="KW-0067">ATP-binding</keyword>
<accession>A0A3G4ZSP7</accession>
<organism evidence="9">
    <name type="scientific">Edafosvirus sp</name>
    <dbReference type="NCBI Taxonomy" id="2487765"/>
    <lineage>
        <taxon>Viruses</taxon>
        <taxon>Varidnaviria</taxon>
        <taxon>Bamfordvirae</taxon>
        <taxon>Nucleocytoviricota</taxon>
        <taxon>Megaviricetes</taxon>
        <taxon>Imitervirales</taxon>
        <taxon>Mimiviridae</taxon>
        <taxon>Klosneuvirinae</taxon>
    </lineage>
</organism>
<evidence type="ECO:0000256" key="1">
    <source>
        <dbReference type="ARBA" id="ARBA00008226"/>
    </source>
</evidence>
<dbReference type="InterPro" id="IPR045864">
    <property type="entry name" value="aa-tRNA-synth_II/BPL/LPL"/>
</dbReference>
<dbReference type="GO" id="GO:0005524">
    <property type="term" value="F:ATP binding"/>
    <property type="evidence" value="ECO:0007669"/>
    <property type="project" value="UniProtKB-KW"/>
</dbReference>
<dbReference type="GO" id="GO:0004816">
    <property type="term" value="F:asparagine-tRNA ligase activity"/>
    <property type="evidence" value="ECO:0007669"/>
    <property type="project" value="UniProtKB-EC"/>
</dbReference>
<sequence length="505" mass="57216">MENKRLFKRSHTLIKHLYKEAKEDLEKLDGSVHTIKGWITSVRTQTKLYFIGISDGSHAKPFQLVLDETMEDLKNKIEPMAYVGATICATGKIIKSPAKGQLIEMKASTCDIIGPISEPQTFKPAFKGITMDTVRNLHYMRSKFKFYRSAMRIRSKLSQVIHEYFHAMDIHHIDPSVITTSDCEGAGETFQITNLLKDGDVSKIPLHDKSKQIDFSQDFFGKRAFLTVSSQLLLEGSCCGMSGVYTTNPSFRAEPSKTTRHLASFTHVEWELAFINLKDLMDFSEDLVTHCIQKVRTECVEDLEELNATISKGIIARLSALVAERFARITYDEAIDLIHKHKDAIMKKFKGEIKELPKWGDDLGSHCEGYIAEVIFNKPTFVYNYPRDLKSFYMKQNPPHDVILADGSKVTRYTVSSCDLLMPNLGELIGSSLREDSYDKLTAEMTKRKMDMEPLKDYVELRKDASTPTGGAGMGFERLVGLCTFMKPNIRDTLQCPVAYGELYS</sequence>
<evidence type="ECO:0000256" key="7">
    <source>
        <dbReference type="ARBA" id="ARBA00023146"/>
    </source>
</evidence>
<dbReference type="InterPro" id="IPR006195">
    <property type="entry name" value="aa-tRNA-synth_II"/>
</dbReference>
<dbReference type="Gene3D" id="2.40.50.140">
    <property type="entry name" value="Nucleic acid-binding proteins"/>
    <property type="match status" value="1"/>
</dbReference>
<reference evidence="9" key="1">
    <citation type="submission" date="2018-10" db="EMBL/GenBank/DDBJ databases">
        <title>Hidden diversity of soil giant viruses.</title>
        <authorList>
            <person name="Schulz F."/>
            <person name="Alteio L."/>
            <person name="Goudeau D."/>
            <person name="Ryan E.M."/>
            <person name="Malmstrom R.R."/>
            <person name="Blanchard J."/>
            <person name="Woyke T."/>
        </authorList>
    </citation>
    <scope>NUCLEOTIDE SEQUENCE</scope>
    <source>
        <strain evidence="9">EDV1</strain>
    </source>
</reference>
<dbReference type="Pfam" id="PF01336">
    <property type="entry name" value="tRNA_anti-codon"/>
    <property type="match status" value="1"/>
</dbReference>
<evidence type="ECO:0000256" key="2">
    <source>
        <dbReference type="ARBA" id="ARBA00012816"/>
    </source>
</evidence>
<dbReference type="InterPro" id="IPR004365">
    <property type="entry name" value="NA-bd_OB_tRNA"/>
</dbReference>
<evidence type="ECO:0000256" key="4">
    <source>
        <dbReference type="ARBA" id="ARBA00022741"/>
    </source>
</evidence>
<dbReference type="CDD" id="cd04318">
    <property type="entry name" value="EcAsnRS_like_N"/>
    <property type="match status" value="1"/>
</dbReference>
<dbReference type="GO" id="GO:0003676">
    <property type="term" value="F:nucleic acid binding"/>
    <property type="evidence" value="ECO:0007669"/>
    <property type="project" value="InterPro"/>
</dbReference>
<dbReference type="Gene3D" id="3.30.930.10">
    <property type="entry name" value="Bira Bifunctional Protein, Domain 2"/>
    <property type="match status" value="1"/>
</dbReference>
<keyword evidence="4" id="KW-0547">Nucleotide-binding</keyword>
<evidence type="ECO:0000256" key="6">
    <source>
        <dbReference type="ARBA" id="ARBA00022917"/>
    </source>
</evidence>
<dbReference type="EMBL" id="MK072068">
    <property type="protein sequence ID" value="AYV77926.1"/>
    <property type="molecule type" value="Genomic_DNA"/>
</dbReference>
<evidence type="ECO:0000256" key="3">
    <source>
        <dbReference type="ARBA" id="ARBA00022598"/>
    </source>
</evidence>
<keyword evidence="3" id="KW-0436">Ligase</keyword>
<name>A0A3G4ZSP7_9VIRU</name>
<dbReference type="InterPro" id="IPR004364">
    <property type="entry name" value="Aa-tRNA-synt_II"/>
</dbReference>
<evidence type="ECO:0000256" key="5">
    <source>
        <dbReference type="ARBA" id="ARBA00022840"/>
    </source>
</evidence>
<dbReference type="EC" id="6.1.1.22" evidence="2"/>
<dbReference type="SUPFAM" id="SSF50249">
    <property type="entry name" value="Nucleic acid-binding proteins"/>
    <property type="match status" value="1"/>
</dbReference>
<comment type="similarity">
    <text evidence="1">Belongs to the class-II aminoacyl-tRNA synthetase family.</text>
</comment>
<dbReference type="PANTHER" id="PTHR22594:SF34">
    <property type="entry name" value="ASPARAGINE--TRNA LIGASE, MITOCHONDRIAL-RELATED"/>
    <property type="match status" value="1"/>
</dbReference>
<gene>
    <name evidence="9" type="ORF">Edafosvirus3_4</name>
</gene>